<name>A0ACC2FND5_DALPE</name>
<organism evidence="1 2">
    <name type="scientific">Dallia pectoralis</name>
    <name type="common">Alaska blackfish</name>
    <dbReference type="NCBI Taxonomy" id="75939"/>
    <lineage>
        <taxon>Eukaryota</taxon>
        <taxon>Metazoa</taxon>
        <taxon>Chordata</taxon>
        <taxon>Craniata</taxon>
        <taxon>Vertebrata</taxon>
        <taxon>Euteleostomi</taxon>
        <taxon>Actinopterygii</taxon>
        <taxon>Neopterygii</taxon>
        <taxon>Teleostei</taxon>
        <taxon>Protacanthopterygii</taxon>
        <taxon>Esociformes</taxon>
        <taxon>Umbridae</taxon>
        <taxon>Dallia</taxon>
    </lineage>
</organism>
<evidence type="ECO:0000313" key="2">
    <source>
        <dbReference type="Proteomes" id="UP001157502"/>
    </source>
</evidence>
<keyword evidence="2" id="KW-1185">Reference proteome</keyword>
<evidence type="ECO:0000313" key="1">
    <source>
        <dbReference type="EMBL" id="KAJ7992879.1"/>
    </source>
</evidence>
<dbReference type="Proteomes" id="UP001157502">
    <property type="component" value="Chromosome 24"/>
</dbReference>
<accession>A0ACC2FND5</accession>
<protein>
    <submittedName>
        <fullName evidence="1">Uncharacterized protein</fullName>
    </submittedName>
</protein>
<proteinExistence type="predicted"/>
<dbReference type="EMBL" id="CM055751">
    <property type="protein sequence ID" value="KAJ7992879.1"/>
    <property type="molecule type" value="Genomic_DNA"/>
</dbReference>
<reference evidence="1" key="1">
    <citation type="submission" date="2021-05" db="EMBL/GenBank/DDBJ databases">
        <authorList>
            <person name="Pan Q."/>
            <person name="Jouanno E."/>
            <person name="Zahm M."/>
            <person name="Klopp C."/>
            <person name="Cabau C."/>
            <person name="Louis A."/>
            <person name="Berthelot C."/>
            <person name="Parey E."/>
            <person name="Roest Crollius H."/>
            <person name="Montfort J."/>
            <person name="Robinson-Rechavi M."/>
            <person name="Bouchez O."/>
            <person name="Lampietro C."/>
            <person name="Lopez Roques C."/>
            <person name="Donnadieu C."/>
            <person name="Postlethwait J."/>
            <person name="Bobe J."/>
            <person name="Dillon D."/>
            <person name="Chandos A."/>
            <person name="von Hippel F."/>
            <person name="Guiguen Y."/>
        </authorList>
    </citation>
    <scope>NUCLEOTIDE SEQUENCE</scope>
    <source>
        <strain evidence="1">YG-Jan2019</strain>
    </source>
</reference>
<sequence length="100" mass="11143">MLQMISTKASSHNCKTATETSTPSPSRDIQLDCTFFLSAIRLASLNQILDPWVYLLLREILLRKFCQVASAVSKCSIDGKNEAEPKGQKENELDQVALNK</sequence>
<gene>
    <name evidence="1" type="ORF">DPEC_G00266650</name>
</gene>
<comment type="caution">
    <text evidence="1">The sequence shown here is derived from an EMBL/GenBank/DDBJ whole genome shotgun (WGS) entry which is preliminary data.</text>
</comment>